<protein>
    <submittedName>
        <fullName evidence="1">Uncharacterized protein</fullName>
    </submittedName>
</protein>
<organism evidence="1 2">
    <name type="scientific">Fusarium oxysporum (strain Fo5176)</name>
    <name type="common">Fusarium vascular wilt</name>
    <dbReference type="NCBI Taxonomy" id="660025"/>
    <lineage>
        <taxon>Eukaryota</taxon>
        <taxon>Fungi</taxon>
        <taxon>Dikarya</taxon>
        <taxon>Ascomycota</taxon>
        <taxon>Pezizomycotina</taxon>
        <taxon>Sordariomycetes</taxon>
        <taxon>Hypocreomycetidae</taxon>
        <taxon>Hypocreales</taxon>
        <taxon>Nectriaceae</taxon>
        <taxon>Fusarium</taxon>
        <taxon>Fusarium oxysporum species complex</taxon>
    </lineage>
</organism>
<name>A0A0D2Y7Q3_FUSOF</name>
<reference evidence="1" key="2">
    <citation type="submission" date="2025-08" db="UniProtKB">
        <authorList>
            <consortium name="EnsemblFungi"/>
        </authorList>
    </citation>
    <scope>IDENTIFICATION</scope>
    <source>
        <strain evidence="1">4287 / CBS 123668 / FGSC 9935 / NRRL 34936</strain>
    </source>
</reference>
<evidence type="ECO:0000313" key="1">
    <source>
        <dbReference type="EnsemblFungi" id="FOXG_12318P0"/>
    </source>
</evidence>
<dbReference type="AlphaFoldDB" id="A0A0D2Y7Q3"/>
<sequence>MGREIIWISARARAHEGILQVLSIGQITPIEERGHVEEEIALCLWRAAEIKCTVDRDSCTGMTSTMVRLEQALRQAQAQITACAEPTDGDTSAVCLINRERLIIQSGQI</sequence>
<dbReference type="Proteomes" id="UP000002489">
    <property type="component" value="Unassembled WGS sequence"/>
</dbReference>
<reference evidence="2" key="1">
    <citation type="journal article" date="2012" name="Mol. Plant Microbe Interact.">
        <title>A highly conserved effector in Fusarium oxysporum is required for full virulence on Arabidopsis.</title>
        <authorList>
            <person name="Thatcher L.F."/>
            <person name="Gardiner D.M."/>
            <person name="Kazan K."/>
            <person name="Manners J."/>
        </authorList>
    </citation>
    <scope>NUCLEOTIDE SEQUENCE [LARGE SCALE GENOMIC DNA]</scope>
    <source>
        <strain evidence="2">Fo5176</strain>
    </source>
</reference>
<proteinExistence type="predicted"/>
<evidence type="ECO:0000313" key="2">
    <source>
        <dbReference type="Proteomes" id="UP000002489"/>
    </source>
</evidence>
<accession>A0A0D2Y7Q3</accession>
<dbReference type="EnsemblFungi" id="FOXG_12318T0">
    <property type="protein sequence ID" value="FOXG_12318P0"/>
    <property type="gene ID" value="FOXG_12318"/>
</dbReference>